<evidence type="ECO:0000313" key="3">
    <source>
        <dbReference type="Proteomes" id="UP000492821"/>
    </source>
</evidence>
<keyword evidence="3" id="KW-1185">Reference proteome</keyword>
<protein>
    <submittedName>
        <fullName evidence="4">VASP_tetra domain-containing protein</fullName>
    </submittedName>
</protein>
<evidence type="ECO:0000313" key="4">
    <source>
        <dbReference type="WBParaSite" id="Pan_g19175.t1"/>
    </source>
</evidence>
<name>A0A7E4VCF5_PANRE</name>
<sequence>MANRRHLLLGNNQGPEMQAPQIRRLLADIGISKEKPEEEEMVQFAFKTPPTTRKASSKKGTPLKVDTSPPRTPVNAGPTPPRTPRFATAMHRTPIRTPGAPRQRPLRETIISRVEERLADVEIEVRKQIDAMFVDFSARLTQQLLAQRRKKEEAQAQEQE</sequence>
<organism evidence="3 4">
    <name type="scientific">Panagrellus redivivus</name>
    <name type="common">Microworm</name>
    <dbReference type="NCBI Taxonomy" id="6233"/>
    <lineage>
        <taxon>Eukaryota</taxon>
        <taxon>Metazoa</taxon>
        <taxon>Ecdysozoa</taxon>
        <taxon>Nematoda</taxon>
        <taxon>Chromadorea</taxon>
        <taxon>Rhabditida</taxon>
        <taxon>Tylenchina</taxon>
        <taxon>Panagrolaimomorpha</taxon>
        <taxon>Panagrolaimoidea</taxon>
        <taxon>Panagrolaimidae</taxon>
        <taxon>Panagrellus</taxon>
    </lineage>
</organism>
<feature type="coiled-coil region" evidence="1">
    <location>
        <begin position="111"/>
        <end position="157"/>
    </location>
</feature>
<proteinExistence type="predicted"/>
<reference evidence="3" key="1">
    <citation type="journal article" date="2013" name="Genetics">
        <title>The draft genome and transcriptome of Panagrellus redivivus are shaped by the harsh demands of a free-living lifestyle.</title>
        <authorList>
            <person name="Srinivasan J."/>
            <person name="Dillman A.R."/>
            <person name="Macchietto M.G."/>
            <person name="Heikkinen L."/>
            <person name="Lakso M."/>
            <person name="Fracchia K.M."/>
            <person name="Antoshechkin I."/>
            <person name="Mortazavi A."/>
            <person name="Wong G."/>
            <person name="Sternberg P.W."/>
        </authorList>
    </citation>
    <scope>NUCLEOTIDE SEQUENCE [LARGE SCALE GENOMIC DNA]</scope>
    <source>
        <strain evidence="3">MT8872</strain>
    </source>
</reference>
<dbReference type="WBParaSite" id="Pan_g19175.t1">
    <property type="protein sequence ID" value="Pan_g19175.t1"/>
    <property type="gene ID" value="Pan_g19175"/>
</dbReference>
<dbReference type="AlphaFoldDB" id="A0A7E4VCF5"/>
<feature type="region of interest" description="Disordered" evidence="2">
    <location>
        <begin position="36"/>
        <end position="106"/>
    </location>
</feature>
<reference evidence="4" key="2">
    <citation type="submission" date="2020-10" db="UniProtKB">
        <authorList>
            <consortium name="WormBaseParasite"/>
        </authorList>
    </citation>
    <scope>IDENTIFICATION</scope>
</reference>
<dbReference type="Proteomes" id="UP000492821">
    <property type="component" value="Unassembled WGS sequence"/>
</dbReference>
<keyword evidence="1" id="KW-0175">Coiled coil</keyword>
<evidence type="ECO:0000256" key="2">
    <source>
        <dbReference type="SAM" id="MobiDB-lite"/>
    </source>
</evidence>
<accession>A0A7E4VCF5</accession>
<evidence type="ECO:0000256" key="1">
    <source>
        <dbReference type="SAM" id="Coils"/>
    </source>
</evidence>